<dbReference type="OrthoDB" id="191683at2"/>
<evidence type="ECO:0000313" key="9">
    <source>
        <dbReference type="Proteomes" id="UP000188993"/>
    </source>
</evidence>
<accession>A0A1S6IM43</accession>
<gene>
    <name evidence="8" type="ORF">BW727_100196</name>
</gene>
<evidence type="ECO:0000256" key="6">
    <source>
        <dbReference type="PIRSR" id="PIRSR000097-3"/>
    </source>
</evidence>
<evidence type="ECO:0000313" key="8">
    <source>
        <dbReference type="EMBL" id="AQS52605.1"/>
    </source>
</evidence>
<dbReference type="InterPro" id="IPR018170">
    <property type="entry name" value="Aldo/ket_reductase_CS"/>
</dbReference>
<keyword evidence="3 8" id="KW-0560">Oxidoreductase</keyword>
<dbReference type="PROSITE" id="PS00798">
    <property type="entry name" value="ALDOKETO_REDUCTASE_1"/>
    <property type="match status" value="1"/>
</dbReference>
<organism evidence="8 9">
    <name type="scientific">Jeotgalibaca dankookensis</name>
    <dbReference type="NCBI Taxonomy" id="708126"/>
    <lineage>
        <taxon>Bacteria</taxon>
        <taxon>Bacillati</taxon>
        <taxon>Bacillota</taxon>
        <taxon>Bacilli</taxon>
        <taxon>Lactobacillales</taxon>
        <taxon>Carnobacteriaceae</taxon>
        <taxon>Jeotgalibaca</taxon>
    </lineage>
</organism>
<sequence length="276" mass="31458">METITLNTGIELPIVGTGTNTYGKENNDYQGKINGDTTELDQAISLGYRHIDTAISYRNESVIGDAVKKSKLPREEFFLTSKIPGRPEYIETTEAVHQAVADSLNALKTDYIDLYLIHHPWDNNEEIFTVWRILEEYVDKGVLKAIGVSNFNQEQLGFILERARIKPAVNQIQSNTSEWNHAIIEYCQEHGVVPEAWGPLSRIDASCRQALTEIGQRYGKTWAQVILRYQIQRGVAVIPKSHNPERQQLNIELFDFSLTEEEMTTIGHLKNKEQNN</sequence>
<dbReference type="EMBL" id="CP019728">
    <property type="protein sequence ID" value="AQS52605.1"/>
    <property type="molecule type" value="Genomic_DNA"/>
</dbReference>
<keyword evidence="9" id="KW-1185">Reference proteome</keyword>
<feature type="binding site" evidence="5">
    <location>
        <position position="118"/>
    </location>
    <ligand>
        <name>substrate</name>
    </ligand>
</feature>
<dbReference type="InterPro" id="IPR023210">
    <property type="entry name" value="NADP_OxRdtase_dom"/>
</dbReference>
<evidence type="ECO:0000259" key="7">
    <source>
        <dbReference type="Pfam" id="PF00248"/>
    </source>
</evidence>
<comment type="similarity">
    <text evidence="1">Belongs to the aldo/keto reductase family.</text>
</comment>
<dbReference type="GO" id="GO:0016616">
    <property type="term" value="F:oxidoreductase activity, acting on the CH-OH group of donors, NAD or NADP as acceptor"/>
    <property type="evidence" value="ECO:0007669"/>
    <property type="project" value="UniProtKB-ARBA"/>
</dbReference>
<dbReference type="PIRSF" id="PIRSF000097">
    <property type="entry name" value="AKR"/>
    <property type="match status" value="1"/>
</dbReference>
<feature type="active site" description="Proton donor" evidence="4">
    <location>
        <position position="57"/>
    </location>
</feature>
<dbReference type="KEGG" id="jda:BW727_100196"/>
<dbReference type="Pfam" id="PF00248">
    <property type="entry name" value="Aldo_ket_red"/>
    <property type="match status" value="1"/>
</dbReference>
<feature type="domain" description="NADP-dependent oxidoreductase" evidence="7">
    <location>
        <begin position="16"/>
        <end position="267"/>
    </location>
</feature>
<keyword evidence="2" id="KW-0521">NADP</keyword>
<proteinExistence type="inferred from homology"/>
<evidence type="ECO:0000256" key="3">
    <source>
        <dbReference type="ARBA" id="ARBA00023002"/>
    </source>
</evidence>
<dbReference type="Gene3D" id="3.20.20.100">
    <property type="entry name" value="NADP-dependent oxidoreductase domain"/>
    <property type="match status" value="1"/>
</dbReference>
<feature type="site" description="Lowers pKa of active site Tyr" evidence="6">
    <location>
        <position position="82"/>
    </location>
</feature>
<dbReference type="PANTHER" id="PTHR43827">
    <property type="entry name" value="2,5-DIKETO-D-GLUCONIC ACID REDUCTASE"/>
    <property type="match status" value="1"/>
</dbReference>
<protein>
    <submittedName>
        <fullName evidence="8">Putative oxidoreductase/MSMEI_2347</fullName>
        <ecNumber evidence="8">1.-.-.-</ecNumber>
    </submittedName>
</protein>
<reference evidence="8 9" key="1">
    <citation type="journal article" date="2014" name="Int. J. Syst. Evol. Microbiol.">
        <title>Jeotgalibaca dankookensis gen. nov., sp. nov., a member of the family Carnobacteriaceae, isolated from seujeot (Korean traditional food).</title>
        <authorList>
            <person name="Lee D.G."/>
            <person name="Trujillo M.E."/>
            <person name="Kang H."/>
            <person name="Ahn T.Y."/>
        </authorList>
    </citation>
    <scope>NUCLEOTIDE SEQUENCE [LARGE SCALE GENOMIC DNA]</scope>
    <source>
        <strain evidence="8 9">EX-07</strain>
    </source>
</reference>
<dbReference type="RefSeq" id="WP_062467976.1">
    <property type="nucleotide sequence ID" value="NZ_BBYN01000005.1"/>
</dbReference>
<evidence type="ECO:0000256" key="1">
    <source>
        <dbReference type="ARBA" id="ARBA00007905"/>
    </source>
</evidence>
<evidence type="ECO:0000256" key="5">
    <source>
        <dbReference type="PIRSR" id="PIRSR000097-2"/>
    </source>
</evidence>
<dbReference type="PRINTS" id="PR00069">
    <property type="entry name" value="ALDKETRDTASE"/>
</dbReference>
<evidence type="ECO:0000256" key="2">
    <source>
        <dbReference type="ARBA" id="ARBA00022857"/>
    </source>
</evidence>
<dbReference type="InterPro" id="IPR020471">
    <property type="entry name" value="AKR"/>
</dbReference>
<dbReference type="AlphaFoldDB" id="A0A1S6IM43"/>
<dbReference type="PANTHER" id="PTHR43827:SF3">
    <property type="entry name" value="NADP-DEPENDENT OXIDOREDUCTASE DOMAIN-CONTAINING PROTEIN"/>
    <property type="match status" value="1"/>
</dbReference>
<dbReference type="Proteomes" id="UP000188993">
    <property type="component" value="Chromosome"/>
</dbReference>
<dbReference type="EC" id="1.-.-.-" evidence="8"/>
<dbReference type="SUPFAM" id="SSF51430">
    <property type="entry name" value="NAD(P)-linked oxidoreductase"/>
    <property type="match status" value="1"/>
</dbReference>
<name>A0A1S6IM43_9LACT</name>
<dbReference type="CDD" id="cd19071">
    <property type="entry name" value="AKR_AKR1-5-like"/>
    <property type="match status" value="1"/>
</dbReference>
<dbReference type="FunFam" id="3.20.20.100:FF:000002">
    <property type="entry name" value="2,5-diketo-D-gluconic acid reductase A"/>
    <property type="match status" value="1"/>
</dbReference>
<dbReference type="InterPro" id="IPR036812">
    <property type="entry name" value="NAD(P)_OxRdtase_dom_sf"/>
</dbReference>
<evidence type="ECO:0000256" key="4">
    <source>
        <dbReference type="PIRSR" id="PIRSR000097-1"/>
    </source>
</evidence>
<dbReference type="STRING" id="708126.BW727_100196"/>